<dbReference type="InterPro" id="IPR051495">
    <property type="entry name" value="Epithelial_Barrier/Signaling"/>
</dbReference>
<name>A0ABM5ERY7_9SAUR</name>
<sequence length="484" mass="52726">MKISLTFLVILLGSAFSAHVPGSAIKNARVLYPYGEAVGDMKTPKEDDGTSPEFHMSKPFTFYGRKHDSLYVNNNGVVSFSNPVPEYTPEPIPLDDKKPFVAPYWGDVNTDLGGEVYYRETTNPEELEHISQDINQYYPDSHFKADWAFIATWDKVAYFGSASNKVNTFQAVLANDDNAAYVMLNYGKIQWTTGTASGGNPRTGLGGIPAQAGFNSGDDKNYFSIPGSRTDEILNIGDTSNVNVPGRWVFQVNEGIPKEVLQKIREAEAAKKAAEEAAKKAAEEAAKKAAEEAAKKAAEEAAKKAEEEAARKAAEEAAKKAAEEAAKKAAEEAAKKAAEEAAKKAAEEAAKKAEEEAAKKAAEEAAKKAAEEAAKKAAEEAAKKAEEEAAKKAAEEAAKKAAEEAAKKAAEEAAKKAAEEAAKKAEEEAAKKPVEEAPKEEEQPDDWEEYEDCEEEEEEYEYEYEDGDLWQQDEPVTLEDLLRR</sequence>
<dbReference type="GeneID" id="110090911"/>
<keyword evidence="4" id="KW-1185">Reference proteome</keyword>
<dbReference type="RefSeq" id="XP_072835915.1">
    <property type="nucleotide sequence ID" value="XM_072979814.1"/>
</dbReference>
<dbReference type="SMART" id="SM00539">
    <property type="entry name" value="NIDO"/>
    <property type="match status" value="1"/>
</dbReference>
<evidence type="ECO:0000313" key="5">
    <source>
        <dbReference type="RefSeq" id="XP_072835915.1"/>
    </source>
</evidence>
<dbReference type="Pfam" id="PF06119">
    <property type="entry name" value="NIDO"/>
    <property type="match status" value="1"/>
</dbReference>
<dbReference type="InterPro" id="IPR003886">
    <property type="entry name" value="NIDO_dom"/>
</dbReference>
<feature type="compositionally biased region" description="Acidic residues" evidence="1">
    <location>
        <begin position="442"/>
        <end position="468"/>
    </location>
</feature>
<dbReference type="Proteomes" id="UP001652642">
    <property type="component" value="Chromosome 9"/>
</dbReference>
<proteinExistence type="predicted"/>
<feature type="chain" id="PRO_5045236639" description="NIDO domain-containing protein" evidence="2">
    <location>
        <begin position="18"/>
        <end position="484"/>
    </location>
</feature>
<evidence type="ECO:0000256" key="2">
    <source>
        <dbReference type="SAM" id="SignalP"/>
    </source>
</evidence>
<accession>A0ABM5ERY7</accession>
<organism evidence="4 5">
    <name type="scientific">Pogona vitticeps</name>
    <name type="common">central bearded dragon</name>
    <dbReference type="NCBI Taxonomy" id="103695"/>
    <lineage>
        <taxon>Eukaryota</taxon>
        <taxon>Metazoa</taxon>
        <taxon>Chordata</taxon>
        <taxon>Craniata</taxon>
        <taxon>Vertebrata</taxon>
        <taxon>Euteleostomi</taxon>
        <taxon>Lepidosauria</taxon>
        <taxon>Squamata</taxon>
        <taxon>Bifurcata</taxon>
        <taxon>Unidentata</taxon>
        <taxon>Episquamata</taxon>
        <taxon>Toxicofera</taxon>
        <taxon>Iguania</taxon>
        <taxon>Acrodonta</taxon>
        <taxon>Agamidae</taxon>
        <taxon>Amphibolurinae</taxon>
        <taxon>Pogona</taxon>
    </lineage>
</organism>
<dbReference type="PROSITE" id="PS51220">
    <property type="entry name" value="NIDO"/>
    <property type="match status" value="1"/>
</dbReference>
<feature type="region of interest" description="Disordered" evidence="1">
    <location>
        <begin position="299"/>
        <end position="484"/>
    </location>
</feature>
<evidence type="ECO:0000313" key="4">
    <source>
        <dbReference type="Proteomes" id="UP001652642"/>
    </source>
</evidence>
<feature type="compositionally biased region" description="Basic and acidic residues" evidence="1">
    <location>
        <begin position="299"/>
        <end position="441"/>
    </location>
</feature>
<dbReference type="PANTHER" id="PTHR13802:SF59">
    <property type="entry name" value="SUSHI DOMAIN-CONTAINING PROTEIN 2"/>
    <property type="match status" value="1"/>
</dbReference>
<evidence type="ECO:0000256" key="1">
    <source>
        <dbReference type="SAM" id="MobiDB-lite"/>
    </source>
</evidence>
<keyword evidence="2" id="KW-0732">Signal</keyword>
<reference evidence="5" key="1">
    <citation type="submission" date="2025-08" db="UniProtKB">
        <authorList>
            <consortium name="RefSeq"/>
        </authorList>
    </citation>
    <scope>IDENTIFICATION</scope>
</reference>
<dbReference type="PANTHER" id="PTHR13802">
    <property type="entry name" value="MUCIN 4-RELATED"/>
    <property type="match status" value="1"/>
</dbReference>
<feature type="signal peptide" evidence="2">
    <location>
        <begin position="1"/>
        <end position="17"/>
    </location>
</feature>
<gene>
    <name evidence="5" type="primary">LOC110090911</name>
</gene>
<protein>
    <recommendedName>
        <fullName evidence="3">NIDO domain-containing protein</fullName>
    </recommendedName>
</protein>
<feature type="domain" description="NIDO" evidence="3">
    <location>
        <begin position="103"/>
        <end position="255"/>
    </location>
</feature>
<evidence type="ECO:0000259" key="3">
    <source>
        <dbReference type="PROSITE" id="PS51220"/>
    </source>
</evidence>